<dbReference type="InterPro" id="IPR013595">
    <property type="entry name" value="Pept_S33_TAP-like_C"/>
</dbReference>
<dbReference type="AlphaFoldDB" id="A0A165CY30"/>
<protein>
    <recommendedName>
        <fullName evidence="1">Peptidase S33 tripeptidyl aminopeptidase-like C-terminal domain-containing protein</fullName>
    </recommendedName>
</protein>
<feature type="domain" description="Peptidase S33 tripeptidyl aminopeptidase-like C-terminal" evidence="1">
    <location>
        <begin position="43"/>
        <end position="89"/>
    </location>
</feature>
<name>A0A165CY30_EXIGL</name>
<dbReference type="InParanoid" id="A0A165CY30"/>
<proteinExistence type="predicted"/>
<keyword evidence="3" id="KW-1185">Reference proteome</keyword>
<organism evidence="2 3">
    <name type="scientific">Exidia glandulosa HHB12029</name>
    <dbReference type="NCBI Taxonomy" id="1314781"/>
    <lineage>
        <taxon>Eukaryota</taxon>
        <taxon>Fungi</taxon>
        <taxon>Dikarya</taxon>
        <taxon>Basidiomycota</taxon>
        <taxon>Agaricomycotina</taxon>
        <taxon>Agaricomycetes</taxon>
        <taxon>Auriculariales</taxon>
        <taxon>Exidiaceae</taxon>
        <taxon>Exidia</taxon>
    </lineage>
</organism>
<evidence type="ECO:0000313" key="3">
    <source>
        <dbReference type="Proteomes" id="UP000077266"/>
    </source>
</evidence>
<dbReference type="EMBL" id="KV426273">
    <property type="protein sequence ID" value="KZV83410.1"/>
    <property type="molecule type" value="Genomic_DNA"/>
</dbReference>
<reference evidence="2 3" key="1">
    <citation type="journal article" date="2016" name="Mol. Biol. Evol.">
        <title>Comparative Genomics of Early-Diverging Mushroom-Forming Fungi Provides Insights into the Origins of Lignocellulose Decay Capabilities.</title>
        <authorList>
            <person name="Nagy L.G."/>
            <person name="Riley R."/>
            <person name="Tritt A."/>
            <person name="Adam C."/>
            <person name="Daum C."/>
            <person name="Floudas D."/>
            <person name="Sun H."/>
            <person name="Yadav J.S."/>
            <person name="Pangilinan J."/>
            <person name="Larsson K.H."/>
            <person name="Matsuura K."/>
            <person name="Barry K."/>
            <person name="Labutti K."/>
            <person name="Kuo R."/>
            <person name="Ohm R.A."/>
            <person name="Bhattacharya S.S."/>
            <person name="Shirouzu T."/>
            <person name="Yoshinaga Y."/>
            <person name="Martin F.M."/>
            <person name="Grigoriev I.V."/>
            <person name="Hibbett D.S."/>
        </authorList>
    </citation>
    <scope>NUCLEOTIDE SEQUENCE [LARGE SCALE GENOMIC DNA]</scope>
    <source>
        <strain evidence="2 3">HHB12029</strain>
    </source>
</reference>
<sequence>MARTRLQCVPWDAAGIRPKTTFTGNLSADHVAGKILVASNTLDPRYAGAVLLVQDAPGHTITLSMGKCAQQAIGAFFQAGVLPTAGTVCQPDQLPLIGAVTSGPTSGTATSGGVAQTSISTTSSASRRARLFSDYLF</sequence>
<dbReference type="Proteomes" id="UP000077266">
    <property type="component" value="Unassembled WGS sequence"/>
</dbReference>
<evidence type="ECO:0000259" key="1">
    <source>
        <dbReference type="Pfam" id="PF08386"/>
    </source>
</evidence>
<dbReference type="Pfam" id="PF08386">
    <property type="entry name" value="Abhydrolase_4"/>
    <property type="match status" value="1"/>
</dbReference>
<evidence type="ECO:0000313" key="2">
    <source>
        <dbReference type="EMBL" id="KZV83410.1"/>
    </source>
</evidence>
<gene>
    <name evidence="2" type="ORF">EXIGLDRAFT_701468</name>
</gene>
<dbReference type="STRING" id="1314781.A0A165CY30"/>
<accession>A0A165CY30</accession>